<dbReference type="PANTHER" id="PTHR46580:SF4">
    <property type="entry name" value="ATP_GTP-BINDING PROTEIN"/>
    <property type="match status" value="1"/>
</dbReference>
<dbReference type="AlphaFoldDB" id="A0A1T5EB91"/>
<dbReference type="PANTHER" id="PTHR46580">
    <property type="entry name" value="SENSOR KINASE-RELATED"/>
    <property type="match status" value="1"/>
</dbReference>
<feature type="chain" id="PRO_5010582875" evidence="2">
    <location>
        <begin position="22"/>
        <end position="915"/>
    </location>
</feature>
<dbReference type="InterPro" id="IPR028994">
    <property type="entry name" value="Integrin_alpha_N"/>
</dbReference>
<dbReference type="Gene3D" id="2.60.40.10">
    <property type="entry name" value="Immunoglobulins"/>
    <property type="match status" value="2"/>
</dbReference>
<evidence type="ECO:0000256" key="2">
    <source>
        <dbReference type="SAM" id="SignalP"/>
    </source>
</evidence>
<dbReference type="STRING" id="572036.SAMN05661099_2853"/>
<name>A0A1T5EB91_9SPHI</name>
<dbReference type="Proteomes" id="UP000189981">
    <property type="component" value="Unassembled WGS sequence"/>
</dbReference>
<gene>
    <name evidence="4" type="ORF">SAMN05661099_2853</name>
</gene>
<evidence type="ECO:0000313" key="5">
    <source>
        <dbReference type="Proteomes" id="UP000189981"/>
    </source>
</evidence>
<proteinExistence type="predicted"/>
<dbReference type="PROSITE" id="PS50835">
    <property type="entry name" value="IG_LIKE"/>
    <property type="match status" value="2"/>
</dbReference>
<accession>A0A1T5EB91</accession>
<dbReference type="Pfam" id="PF13585">
    <property type="entry name" value="CHU_C"/>
    <property type="match status" value="1"/>
</dbReference>
<evidence type="ECO:0000256" key="1">
    <source>
        <dbReference type="ARBA" id="ARBA00022729"/>
    </source>
</evidence>
<feature type="domain" description="Ig-like" evidence="3">
    <location>
        <begin position="739"/>
        <end position="818"/>
    </location>
</feature>
<sequence length="915" mass="95194">MSLRYCLSLLIFFLLATVAIAQPKITGFAPNRGPAGINVTLVGNFNAVLTNNIVYFGAVRGRVIGGSLSTLLVNVPPGVSHEAVSVLDIATGLTGFARHPFVMNYNGTSSLTPASFPSRNDFAAQNNITGIAIADLNNDPKPDIITANGSSLNISVLQNASSVGSVKFNTHIDFPISSSGILGAIALADFDGDGRKDVVVANVSQNKIIVLKNVTTSQGPVNFTNKIEFETGNEPHSIATADFDLDGKIDIAVSNTKSGTISVYRNISSPQAIDFASKVDAQSGGNVKGISLTDVDADGRVDIVAANQLPSGISVIRNIGNSNIGFALRFDFPGGSQLEDIAAGDMNGDDQIDVVSTSKGNPVNNVTIFRNTNNVKLMSFLPGPDLSTNASAIGVDLADLNGDSYVDIGIANNSSNSISLFSNIGTGGNMVFEPPVNYAAGQNPGPIAMCDFDLDGKTDIAVANSGSNLVSVYLNENSPCPTKATLGGSECIGGKLSVSSSQPPTAISWLLNGQTIAGQQGADHTILKTGSYTAVVTFAGGCSVTTNPVWIGENKAEVKLTVNSAALCSSTTSVFNVSAAGASAATIYQWKINGVNSGVLTTSVTFSPTGLKVGDQVSVEAFVANACGTIFPAASNVITMTPPSLEAPAIIIRTDNTEVCTGANVIFTLLATYAGSAPSYQWMRNGVAIPGATAGILNISQLADGDRISCDVTSNDPCQAITQAKSNEIKIAIMSTPAPEITIMSNAKLVYNGAAVTFTASTQNAGPQPEYEWLVNGIKSGTNAPVFVTRELQEGDVVECRLLSNLNLACKGIETVLSNAIAISITDITTVEPPSAFSPNGDAVNDTWEIPGISAFPESRIKVFNRYGSEVYNSVGYEKPWTGEYNGAVIPVGVYYYWIVLGNGTTVKGNVTVLR</sequence>
<protein>
    <submittedName>
        <fullName evidence="4">Gliding motility-associated C-terminal domain-containing protein</fullName>
    </submittedName>
</protein>
<dbReference type="InterPro" id="IPR007110">
    <property type="entry name" value="Ig-like_dom"/>
</dbReference>
<evidence type="ECO:0000313" key="4">
    <source>
        <dbReference type="EMBL" id="SKB81133.1"/>
    </source>
</evidence>
<evidence type="ECO:0000259" key="3">
    <source>
        <dbReference type="PROSITE" id="PS50835"/>
    </source>
</evidence>
<dbReference type="SUPFAM" id="SSF69318">
    <property type="entry name" value="Integrin alpha N-terminal domain"/>
    <property type="match status" value="1"/>
</dbReference>
<dbReference type="Gene3D" id="2.130.10.130">
    <property type="entry name" value="Integrin alpha, N-terminal"/>
    <property type="match status" value="2"/>
</dbReference>
<dbReference type="OrthoDB" id="641420at2"/>
<feature type="domain" description="Ig-like" evidence="3">
    <location>
        <begin position="648"/>
        <end position="732"/>
    </location>
</feature>
<dbReference type="NCBIfam" id="TIGR04131">
    <property type="entry name" value="Bac_Flav_CTERM"/>
    <property type="match status" value="1"/>
</dbReference>
<dbReference type="EMBL" id="FUYR01000003">
    <property type="protein sequence ID" value="SKB81133.1"/>
    <property type="molecule type" value="Genomic_DNA"/>
</dbReference>
<dbReference type="InterPro" id="IPR026341">
    <property type="entry name" value="T9SS_type_B"/>
</dbReference>
<keyword evidence="5" id="KW-1185">Reference proteome</keyword>
<dbReference type="InterPro" id="IPR013517">
    <property type="entry name" value="FG-GAP"/>
</dbReference>
<dbReference type="InterPro" id="IPR013783">
    <property type="entry name" value="Ig-like_fold"/>
</dbReference>
<keyword evidence="1 2" id="KW-0732">Signal</keyword>
<feature type="signal peptide" evidence="2">
    <location>
        <begin position="1"/>
        <end position="21"/>
    </location>
</feature>
<organism evidence="4 5">
    <name type="scientific">Daejeonella lutea</name>
    <dbReference type="NCBI Taxonomy" id="572036"/>
    <lineage>
        <taxon>Bacteria</taxon>
        <taxon>Pseudomonadati</taxon>
        <taxon>Bacteroidota</taxon>
        <taxon>Sphingobacteriia</taxon>
        <taxon>Sphingobacteriales</taxon>
        <taxon>Sphingobacteriaceae</taxon>
        <taxon>Daejeonella</taxon>
    </lineage>
</organism>
<dbReference type="Pfam" id="PF13517">
    <property type="entry name" value="FG-GAP_3"/>
    <property type="match status" value="3"/>
</dbReference>
<reference evidence="5" key="1">
    <citation type="submission" date="2017-02" db="EMBL/GenBank/DDBJ databases">
        <authorList>
            <person name="Varghese N."/>
            <person name="Submissions S."/>
        </authorList>
    </citation>
    <scope>NUCLEOTIDE SEQUENCE [LARGE SCALE GENOMIC DNA]</scope>
    <source>
        <strain evidence="5">DSM 22385</strain>
    </source>
</reference>